<protein>
    <recommendedName>
        <fullName evidence="2">Transposase</fullName>
    </recommendedName>
</protein>
<gene>
    <name evidence="1" type="ORF">MAVP-QPI_00015</name>
</gene>
<reference evidence="1" key="1">
    <citation type="journal article" date="2017" name="Appl. Environ. Microbiol.">
        <title>Parallel evolution of two clades of a major Atlantic endemic Vibrio parahaemolyticus pathogen lineage by independent acquisition of related pathogenicity islands.</title>
        <authorList>
            <person name="Xu F."/>
            <person name="Gonzalez-Escalona N."/>
            <person name="Drees K.P."/>
            <person name="Sebra R.P."/>
            <person name="Cooper V.S."/>
            <person name="Jones S.H."/>
            <person name="Whistler C.A."/>
        </authorList>
    </citation>
    <scope>NUCLEOTIDE SEQUENCE</scope>
    <source>
        <strain evidence="1">MAVP-QPI</strain>
    </source>
</reference>
<proteinExistence type="predicted"/>
<dbReference type="PANTHER" id="PTHR46889:SF4">
    <property type="entry name" value="TRANSPOSASE INSO FOR INSERTION SEQUENCE ELEMENT IS911B-RELATED"/>
    <property type="match status" value="1"/>
</dbReference>
<dbReference type="InterPro" id="IPR050900">
    <property type="entry name" value="Transposase_IS3/IS150/IS904"/>
</dbReference>
<dbReference type="PANTHER" id="PTHR46889">
    <property type="entry name" value="TRANSPOSASE INSF FOR INSERTION SEQUENCE IS3B-RELATED"/>
    <property type="match status" value="1"/>
</dbReference>
<dbReference type="InterPro" id="IPR036397">
    <property type="entry name" value="RNaseH_sf"/>
</dbReference>
<dbReference type="GO" id="GO:0003676">
    <property type="term" value="F:nucleic acid binding"/>
    <property type="evidence" value="ECO:0007669"/>
    <property type="project" value="InterPro"/>
</dbReference>
<dbReference type="SUPFAM" id="SSF53098">
    <property type="entry name" value="Ribonuclease H-like"/>
    <property type="match status" value="1"/>
</dbReference>
<dbReference type="InterPro" id="IPR012337">
    <property type="entry name" value="RNaseH-like_sf"/>
</dbReference>
<evidence type="ECO:0000313" key="1">
    <source>
        <dbReference type="EMBL" id="ATA65963.1"/>
    </source>
</evidence>
<organism evidence="1">
    <name type="scientific">Vibrio parahaemolyticus</name>
    <dbReference type="NCBI Taxonomy" id="670"/>
    <lineage>
        <taxon>Bacteria</taxon>
        <taxon>Pseudomonadati</taxon>
        <taxon>Pseudomonadota</taxon>
        <taxon>Gammaproteobacteria</taxon>
        <taxon>Vibrionales</taxon>
        <taxon>Vibrionaceae</taxon>
        <taxon>Vibrio</taxon>
    </lineage>
</organism>
<dbReference type="AlphaFoldDB" id="A0A286SFR3"/>
<evidence type="ECO:0008006" key="2">
    <source>
        <dbReference type="Google" id="ProtNLM"/>
    </source>
</evidence>
<sequence>MPATIVCNARSRVLLHHRFPVQIFVHRDRGDHYCSKNSRDLITSYNLKQSTNSKGDCWESAYVEISFHSIKVEAI</sequence>
<dbReference type="EMBL" id="MF066646">
    <property type="protein sequence ID" value="ATA65963.1"/>
    <property type="molecule type" value="Genomic_DNA"/>
</dbReference>
<accession>A0A286SFR3</accession>
<dbReference type="Gene3D" id="3.30.420.10">
    <property type="entry name" value="Ribonuclease H-like superfamily/Ribonuclease H"/>
    <property type="match status" value="1"/>
</dbReference>
<name>A0A286SFR3_VIBPH</name>